<reference evidence="5 6" key="1">
    <citation type="submission" date="2023-02" db="EMBL/GenBank/DDBJ databases">
        <authorList>
            <person name="Mo P."/>
        </authorList>
    </citation>
    <scope>NUCLEOTIDE SEQUENCE [LARGE SCALE GENOMIC DNA]</scope>
    <source>
        <strain evidence="5 6">HUAS 3</strain>
    </source>
</reference>
<dbReference type="PRINTS" id="PR00035">
    <property type="entry name" value="HTHGNTR"/>
</dbReference>
<dbReference type="Pfam" id="PF07729">
    <property type="entry name" value="FCD"/>
    <property type="match status" value="1"/>
</dbReference>
<dbReference type="RefSeq" id="WP_275030358.1">
    <property type="nucleotide sequence ID" value="NZ_CP118615.1"/>
</dbReference>
<keyword evidence="6" id="KW-1185">Reference proteome</keyword>
<dbReference type="SMART" id="SM00345">
    <property type="entry name" value="HTH_GNTR"/>
    <property type="match status" value="1"/>
</dbReference>
<organism evidence="5 6">
    <name type="scientific">Micromonospora cathayae</name>
    <dbReference type="NCBI Taxonomy" id="3028804"/>
    <lineage>
        <taxon>Bacteria</taxon>
        <taxon>Bacillati</taxon>
        <taxon>Actinomycetota</taxon>
        <taxon>Actinomycetes</taxon>
        <taxon>Micromonosporales</taxon>
        <taxon>Micromonosporaceae</taxon>
        <taxon>Micromonospora</taxon>
    </lineage>
</organism>
<dbReference type="InterPro" id="IPR036390">
    <property type="entry name" value="WH_DNA-bd_sf"/>
</dbReference>
<dbReference type="Gene3D" id="1.20.120.530">
    <property type="entry name" value="GntR ligand-binding domain-like"/>
    <property type="match status" value="1"/>
</dbReference>
<dbReference type="SMART" id="SM00895">
    <property type="entry name" value="FCD"/>
    <property type="match status" value="1"/>
</dbReference>
<dbReference type="SUPFAM" id="SSF48008">
    <property type="entry name" value="GntR ligand-binding domain-like"/>
    <property type="match status" value="1"/>
</dbReference>
<evidence type="ECO:0000256" key="2">
    <source>
        <dbReference type="ARBA" id="ARBA00023125"/>
    </source>
</evidence>
<dbReference type="EMBL" id="CP118615">
    <property type="protein sequence ID" value="WDZ83800.1"/>
    <property type="molecule type" value="Genomic_DNA"/>
</dbReference>
<protein>
    <submittedName>
        <fullName evidence="5">FadR/GntR family transcriptional regulator</fullName>
    </submittedName>
</protein>
<dbReference type="CDD" id="cd07377">
    <property type="entry name" value="WHTH_GntR"/>
    <property type="match status" value="1"/>
</dbReference>
<keyword evidence="2" id="KW-0238">DNA-binding</keyword>
<evidence type="ECO:0000256" key="3">
    <source>
        <dbReference type="ARBA" id="ARBA00023163"/>
    </source>
</evidence>
<dbReference type="InterPro" id="IPR008920">
    <property type="entry name" value="TF_FadR/GntR_C"/>
</dbReference>
<evidence type="ECO:0000313" key="6">
    <source>
        <dbReference type="Proteomes" id="UP001219605"/>
    </source>
</evidence>
<dbReference type="PANTHER" id="PTHR43537:SF44">
    <property type="entry name" value="GNTR FAMILY REGULATORY PROTEIN"/>
    <property type="match status" value="1"/>
</dbReference>
<gene>
    <name evidence="5" type="ORF">PVK37_25555</name>
</gene>
<name>A0ABY7ZLH2_9ACTN</name>
<keyword evidence="3" id="KW-0804">Transcription</keyword>
<accession>A0ABY7ZLH2</accession>
<dbReference type="InterPro" id="IPR000524">
    <property type="entry name" value="Tscrpt_reg_HTH_GntR"/>
</dbReference>
<evidence type="ECO:0000313" key="5">
    <source>
        <dbReference type="EMBL" id="WDZ83800.1"/>
    </source>
</evidence>
<dbReference type="Gene3D" id="1.10.10.10">
    <property type="entry name" value="Winged helix-like DNA-binding domain superfamily/Winged helix DNA-binding domain"/>
    <property type="match status" value="1"/>
</dbReference>
<dbReference type="PROSITE" id="PS50949">
    <property type="entry name" value="HTH_GNTR"/>
    <property type="match status" value="1"/>
</dbReference>
<dbReference type="Pfam" id="PF00392">
    <property type="entry name" value="GntR"/>
    <property type="match status" value="1"/>
</dbReference>
<sequence length="252" mass="27264">MTHPSDQPVVWSRRTGKVSDVVAMRIVQDIVARALPPGSRLPGEPAMMQQYQVSRSSLREALRILEVEGLIAVKTGPGGGPVVRKVSSRDYGRMSSLFFQMEQARLADLVAARQVIEPVLARLAAEVRSEADCARLASVVEAGQCPPTGETPDSAVAITEFHEVVVDLAGNPVLGLYANALKHIFTDRVVGRVFPPESQDRARDAHARIAAAIVAGDGAKAEQSMREHLADFACSYRQNYPGLLDEVVSWAI</sequence>
<dbReference type="PANTHER" id="PTHR43537">
    <property type="entry name" value="TRANSCRIPTIONAL REGULATOR, GNTR FAMILY"/>
    <property type="match status" value="1"/>
</dbReference>
<evidence type="ECO:0000259" key="4">
    <source>
        <dbReference type="PROSITE" id="PS50949"/>
    </source>
</evidence>
<proteinExistence type="predicted"/>
<evidence type="ECO:0000256" key="1">
    <source>
        <dbReference type="ARBA" id="ARBA00023015"/>
    </source>
</evidence>
<dbReference type="Proteomes" id="UP001219605">
    <property type="component" value="Chromosome"/>
</dbReference>
<dbReference type="InterPro" id="IPR036388">
    <property type="entry name" value="WH-like_DNA-bd_sf"/>
</dbReference>
<keyword evidence="1" id="KW-0805">Transcription regulation</keyword>
<dbReference type="InterPro" id="IPR011711">
    <property type="entry name" value="GntR_C"/>
</dbReference>
<feature type="domain" description="HTH gntR-type" evidence="4">
    <location>
        <begin position="16"/>
        <end position="86"/>
    </location>
</feature>
<dbReference type="SUPFAM" id="SSF46785">
    <property type="entry name" value="Winged helix' DNA-binding domain"/>
    <property type="match status" value="1"/>
</dbReference>